<feature type="compositionally biased region" description="Polar residues" evidence="2">
    <location>
        <begin position="1"/>
        <end position="18"/>
    </location>
</feature>
<keyword evidence="1" id="KW-0234">DNA repair</keyword>
<comment type="catalytic activity">
    <reaction evidence="1">
        <text>ATP + H2O = ADP + phosphate + H(+)</text>
        <dbReference type="Rhea" id="RHEA:13065"/>
        <dbReference type="ChEBI" id="CHEBI:15377"/>
        <dbReference type="ChEBI" id="CHEBI:15378"/>
        <dbReference type="ChEBI" id="CHEBI:30616"/>
        <dbReference type="ChEBI" id="CHEBI:43474"/>
        <dbReference type="ChEBI" id="CHEBI:456216"/>
        <dbReference type="EC" id="5.6.2.3"/>
    </reaction>
</comment>
<protein>
    <recommendedName>
        <fullName evidence="1">ATP-dependent DNA helicase</fullName>
        <ecNumber evidence="1">5.6.2.3</ecNumber>
    </recommendedName>
</protein>
<comment type="similarity">
    <text evidence="1">Belongs to the helicase family.</text>
</comment>
<feature type="non-terminal residue" evidence="4">
    <location>
        <position position="1"/>
    </location>
</feature>
<evidence type="ECO:0000313" key="4">
    <source>
        <dbReference type="EMBL" id="KAE9395912.1"/>
    </source>
</evidence>
<reference evidence="4" key="1">
    <citation type="journal article" date="2019" name="Environ. Microbiol.">
        <title>Fungal ecological strategies reflected in gene transcription - a case study of two litter decomposers.</title>
        <authorList>
            <person name="Barbi F."/>
            <person name="Kohler A."/>
            <person name="Barry K."/>
            <person name="Baskaran P."/>
            <person name="Daum C."/>
            <person name="Fauchery L."/>
            <person name="Ihrmark K."/>
            <person name="Kuo A."/>
            <person name="LaButti K."/>
            <person name="Lipzen A."/>
            <person name="Morin E."/>
            <person name="Grigoriev I.V."/>
            <person name="Henrissat B."/>
            <person name="Lindahl B."/>
            <person name="Martin F."/>
        </authorList>
    </citation>
    <scope>NUCLEOTIDE SEQUENCE</scope>
    <source>
        <strain evidence="4">JB14</strain>
    </source>
</reference>
<dbReference type="OrthoDB" id="432234at2759"/>
<keyword evidence="1" id="KW-0067">ATP-binding</keyword>
<keyword evidence="1" id="KW-0547">Nucleotide-binding</keyword>
<accession>A0A6A4HC88</accession>
<dbReference type="GO" id="GO:0005524">
    <property type="term" value="F:ATP binding"/>
    <property type="evidence" value="ECO:0007669"/>
    <property type="project" value="UniProtKB-KW"/>
</dbReference>
<dbReference type="GO" id="GO:0043139">
    <property type="term" value="F:5'-3' DNA helicase activity"/>
    <property type="evidence" value="ECO:0007669"/>
    <property type="project" value="UniProtKB-EC"/>
</dbReference>
<dbReference type="Pfam" id="PF05970">
    <property type="entry name" value="PIF1"/>
    <property type="match status" value="1"/>
</dbReference>
<feature type="region of interest" description="Disordered" evidence="2">
    <location>
        <begin position="1"/>
        <end position="24"/>
    </location>
</feature>
<dbReference type="Proteomes" id="UP000799118">
    <property type="component" value="Unassembled WGS sequence"/>
</dbReference>
<feature type="non-terminal residue" evidence="4">
    <location>
        <position position="98"/>
    </location>
</feature>
<keyword evidence="1" id="KW-0227">DNA damage</keyword>
<dbReference type="InterPro" id="IPR027417">
    <property type="entry name" value="P-loop_NTPase"/>
</dbReference>
<gene>
    <name evidence="4" type="ORF">BT96DRAFT_776522</name>
</gene>
<dbReference type="GO" id="GO:0000723">
    <property type="term" value="P:telomere maintenance"/>
    <property type="evidence" value="ECO:0007669"/>
    <property type="project" value="InterPro"/>
</dbReference>
<keyword evidence="5" id="KW-1185">Reference proteome</keyword>
<dbReference type="EMBL" id="ML769522">
    <property type="protein sequence ID" value="KAE9395912.1"/>
    <property type="molecule type" value="Genomic_DNA"/>
</dbReference>
<comment type="cofactor">
    <cofactor evidence="1">
        <name>Mg(2+)</name>
        <dbReference type="ChEBI" id="CHEBI:18420"/>
    </cofactor>
</comment>
<keyword evidence="1" id="KW-0378">Hydrolase</keyword>
<dbReference type="SUPFAM" id="SSF52540">
    <property type="entry name" value="P-loop containing nucleoside triphosphate hydrolases"/>
    <property type="match status" value="1"/>
</dbReference>
<evidence type="ECO:0000259" key="3">
    <source>
        <dbReference type="Pfam" id="PF05970"/>
    </source>
</evidence>
<dbReference type="GO" id="GO:0006281">
    <property type="term" value="P:DNA repair"/>
    <property type="evidence" value="ECO:0007669"/>
    <property type="project" value="UniProtKB-KW"/>
</dbReference>
<proteinExistence type="inferred from homology"/>
<organism evidence="4 5">
    <name type="scientific">Gymnopus androsaceus JB14</name>
    <dbReference type="NCBI Taxonomy" id="1447944"/>
    <lineage>
        <taxon>Eukaryota</taxon>
        <taxon>Fungi</taxon>
        <taxon>Dikarya</taxon>
        <taxon>Basidiomycota</taxon>
        <taxon>Agaricomycotina</taxon>
        <taxon>Agaricomycetes</taxon>
        <taxon>Agaricomycetidae</taxon>
        <taxon>Agaricales</taxon>
        <taxon>Marasmiineae</taxon>
        <taxon>Omphalotaceae</taxon>
        <taxon>Gymnopus</taxon>
    </lineage>
</organism>
<sequence length="98" mass="10625">SGGQPSGSELSSQNQTAVYSRGDDSNIELLETSTALNPEPSNKIILSQEQKHVLEKVKNKENVFFTGSAGTGKSVLLREIIRHLRESRREVAITASTG</sequence>
<dbReference type="InterPro" id="IPR010285">
    <property type="entry name" value="DNA_helicase_pif1-like_DEAD"/>
</dbReference>
<keyword evidence="1" id="KW-0347">Helicase</keyword>
<dbReference type="AlphaFoldDB" id="A0A6A4HC88"/>
<feature type="domain" description="DNA helicase Pif1-like DEAD-box helicase" evidence="3">
    <location>
        <begin position="46"/>
        <end position="98"/>
    </location>
</feature>
<evidence type="ECO:0000313" key="5">
    <source>
        <dbReference type="Proteomes" id="UP000799118"/>
    </source>
</evidence>
<dbReference type="Gene3D" id="3.40.50.300">
    <property type="entry name" value="P-loop containing nucleotide triphosphate hydrolases"/>
    <property type="match status" value="1"/>
</dbReference>
<name>A0A6A4HC88_9AGAR</name>
<evidence type="ECO:0000256" key="2">
    <source>
        <dbReference type="SAM" id="MobiDB-lite"/>
    </source>
</evidence>
<dbReference type="GO" id="GO:0016787">
    <property type="term" value="F:hydrolase activity"/>
    <property type="evidence" value="ECO:0007669"/>
    <property type="project" value="UniProtKB-KW"/>
</dbReference>
<keyword evidence="1" id="KW-0233">DNA recombination</keyword>
<evidence type="ECO:0000256" key="1">
    <source>
        <dbReference type="RuleBase" id="RU363044"/>
    </source>
</evidence>
<dbReference type="EC" id="5.6.2.3" evidence="1"/>
<dbReference type="GO" id="GO:0006310">
    <property type="term" value="P:DNA recombination"/>
    <property type="evidence" value="ECO:0007669"/>
    <property type="project" value="UniProtKB-KW"/>
</dbReference>